<sequence length="176" mass="20339">MIIKMTTQEIFQLFAYVLPALVTGLVSFYFFRLHTNNEEGRRRYLLHKDTQTTTLPVRLQAYERMVLFLERISIPSLVVRVAPKTSNKNDYENLLIKSIEVEFEHNLAQQIYLSDDCWNIIKAAKSATIQMIRKAGMSESDTADKLREDILSLTMDKQSPSATALSYLKKEISALW</sequence>
<gene>
    <name evidence="2" type="ORF">SAMN04487911_105138</name>
</gene>
<keyword evidence="1" id="KW-0472">Membrane</keyword>
<dbReference type="AlphaFoldDB" id="A0A1M6DUJ1"/>
<keyword evidence="1" id="KW-0812">Transmembrane</keyword>
<protein>
    <submittedName>
        <fullName evidence="2">Uncharacterized protein</fullName>
    </submittedName>
</protein>
<evidence type="ECO:0000313" key="3">
    <source>
        <dbReference type="Proteomes" id="UP000184231"/>
    </source>
</evidence>
<dbReference type="InterPro" id="IPR057695">
    <property type="entry name" value="DUF7935"/>
</dbReference>
<organism evidence="2 3">
    <name type="scientific">Arenibacter nanhaiticus</name>
    <dbReference type="NCBI Taxonomy" id="558155"/>
    <lineage>
        <taxon>Bacteria</taxon>
        <taxon>Pseudomonadati</taxon>
        <taxon>Bacteroidota</taxon>
        <taxon>Flavobacteriia</taxon>
        <taxon>Flavobacteriales</taxon>
        <taxon>Flavobacteriaceae</taxon>
        <taxon>Arenibacter</taxon>
    </lineage>
</organism>
<keyword evidence="1" id="KW-1133">Transmembrane helix</keyword>
<evidence type="ECO:0000313" key="2">
    <source>
        <dbReference type="EMBL" id="SHI76833.1"/>
    </source>
</evidence>
<reference evidence="2 3" key="1">
    <citation type="submission" date="2016-11" db="EMBL/GenBank/DDBJ databases">
        <authorList>
            <person name="Jaros S."/>
            <person name="Januszkiewicz K."/>
            <person name="Wedrychowicz H."/>
        </authorList>
    </citation>
    <scope>NUCLEOTIDE SEQUENCE [LARGE SCALE GENOMIC DNA]</scope>
    <source>
        <strain evidence="2 3">CGMCC 1.8863</strain>
    </source>
</reference>
<dbReference type="Proteomes" id="UP000184231">
    <property type="component" value="Unassembled WGS sequence"/>
</dbReference>
<accession>A0A1M6DUJ1</accession>
<name>A0A1M6DUJ1_9FLAO</name>
<dbReference type="Pfam" id="PF25589">
    <property type="entry name" value="DUF7935"/>
    <property type="match status" value="1"/>
</dbReference>
<proteinExistence type="predicted"/>
<dbReference type="EMBL" id="FQYX01000005">
    <property type="protein sequence ID" value="SHI76833.1"/>
    <property type="molecule type" value="Genomic_DNA"/>
</dbReference>
<feature type="transmembrane region" description="Helical" evidence="1">
    <location>
        <begin position="13"/>
        <end position="33"/>
    </location>
</feature>
<dbReference type="STRING" id="558155.SAMN04487911_105138"/>
<keyword evidence="3" id="KW-1185">Reference proteome</keyword>
<evidence type="ECO:0000256" key="1">
    <source>
        <dbReference type="SAM" id="Phobius"/>
    </source>
</evidence>